<evidence type="ECO:0008006" key="3">
    <source>
        <dbReference type="Google" id="ProtNLM"/>
    </source>
</evidence>
<comment type="caution">
    <text evidence="1">The sequence shown here is derived from an EMBL/GenBank/DDBJ whole genome shotgun (WGS) entry which is preliminary data.</text>
</comment>
<reference evidence="1" key="1">
    <citation type="submission" date="2017-05" db="EMBL/GenBank/DDBJ databases">
        <authorList>
            <person name="Imhoff J.F."/>
            <person name="Rahn T."/>
            <person name="Kuenzel S."/>
            <person name="Neulinger S.C."/>
        </authorList>
    </citation>
    <scope>NUCLEOTIDE SEQUENCE</scope>
    <source>
        <strain evidence="1">LMG 28126</strain>
    </source>
</reference>
<name>A0A934TM21_9RHOB</name>
<dbReference type="RefSeq" id="WP_201158109.1">
    <property type="nucleotide sequence ID" value="NZ_NHSD01000299.1"/>
</dbReference>
<dbReference type="InterPro" id="IPR027417">
    <property type="entry name" value="P-loop_NTPase"/>
</dbReference>
<accession>A0A934TM21</accession>
<dbReference type="AlphaFoldDB" id="A0A934TM21"/>
<dbReference type="Proteomes" id="UP000706333">
    <property type="component" value="Unassembled WGS sequence"/>
</dbReference>
<proteinExistence type="predicted"/>
<evidence type="ECO:0000313" key="1">
    <source>
        <dbReference type="EMBL" id="MBK5928357.1"/>
    </source>
</evidence>
<protein>
    <recommendedName>
        <fullName evidence="3">Terminase</fullName>
    </recommendedName>
</protein>
<dbReference type="Gene3D" id="3.40.50.300">
    <property type="entry name" value="P-loop containing nucleotide triphosphate hydrolases"/>
    <property type="match status" value="1"/>
</dbReference>
<gene>
    <name evidence="1" type="ORF">CCR87_13605</name>
</gene>
<sequence>MSDLALYLRTLEERVDPTALFRRVVGAPCDPWQSDMLRSRSPFAMVLASRRIGKSQTTGVLAAQTVAAPERTVLILSPTLSQSQLLFKKCLQAWQAMALPIQKTRLTQQVMELENGSAVVCVPAGQDGESARGWGVKNGGILVYEEGAFIPDAVYDATLPIREDGGRILMITTPGRKGGFAHRLWVENDEIEKITARSTDIPRMAEKVTFDRKFMPPVQFAVEHELRWLGGGGTPFFDPRTIESAFTDTPELELGDIYATR</sequence>
<evidence type="ECO:0000313" key="2">
    <source>
        <dbReference type="Proteomes" id="UP000706333"/>
    </source>
</evidence>
<reference evidence="1" key="2">
    <citation type="journal article" date="2020" name="Microorganisms">
        <title>Osmotic Adaptation and Compatible Solute Biosynthesis of Phototrophic Bacteria as Revealed from Genome Analyses.</title>
        <authorList>
            <person name="Imhoff J.F."/>
            <person name="Rahn T."/>
            <person name="Kunzel S."/>
            <person name="Keller A."/>
            <person name="Neulinger S.C."/>
        </authorList>
    </citation>
    <scope>NUCLEOTIDE SEQUENCE</scope>
    <source>
        <strain evidence="1">LMG 28126</strain>
    </source>
</reference>
<keyword evidence="2" id="KW-1185">Reference proteome</keyword>
<dbReference type="EMBL" id="NHSD01000299">
    <property type="protein sequence ID" value="MBK5928357.1"/>
    <property type="molecule type" value="Genomic_DNA"/>
</dbReference>
<organism evidence="1 2">
    <name type="scientific">Rhodobaculum claviforme</name>
    <dbReference type="NCBI Taxonomy" id="1549854"/>
    <lineage>
        <taxon>Bacteria</taxon>
        <taxon>Pseudomonadati</taxon>
        <taxon>Pseudomonadota</taxon>
        <taxon>Alphaproteobacteria</taxon>
        <taxon>Rhodobacterales</taxon>
        <taxon>Paracoccaceae</taxon>
        <taxon>Rhodobaculum</taxon>
    </lineage>
</organism>